<accession>A0AAV0VQA3</accession>
<dbReference type="EMBL" id="CARXXK010000001">
    <property type="protein sequence ID" value="CAI6346364.1"/>
    <property type="molecule type" value="Genomic_DNA"/>
</dbReference>
<gene>
    <name evidence="2" type="ORF">MEUPH1_LOCUS3280</name>
</gene>
<keyword evidence="3" id="KW-1185">Reference proteome</keyword>
<evidence type="ECO:0000313" key="2">
    <source>
        <dbReference type="EMBL" id="CAI6346364.1"/>
    </source>
</evidence>
<organism evidence="2 3">
    <name type="scientific">Macrosiphum euphorbiae</name>
    <name type="common">potato aphid</name>
    <dbReference type="NCBI Taxonomy" id="13131"/>
    <lineage>
        <taxon>Eukaryota</taxon>
        <taxon>Metazoa</taxon>
        <taxon>Ecdysozoa</taxon>
        <taxon>Arthropoda</taxon>
        <taxon>Hexapoda</taxon>
        <taxon>Insecta</taxon>
        <taxon>Pterygota</taxon>
        <taxon>Neoptera</taxon>
        <taxon>Paraneoptera</taxon>
        <taxon>Hemiptera</taxon>
        <taxon>Sternorrhyncha</taxon>
        <taxon>Aphidomorpha</taxon>
        <taxon>Aphidoidea</taxon>
        <taxon>Aphididae</taxon>
        <taxon>Macrosiphini</taxon>
        <taxon>Macrosiphum</taxon>
    </lineage>
</organism>
<evidence type="ECO:0000256" key="1">
    <source>
        <dbReference type="SAM" id="MobiDB-lite"/>
    </source>
</evidence>
<reference evidence="2 3" key="1">
    <citation type="submission" date="2023-01" db="EMBL/GenBank/DDBJ databases">
        <authorList>
            <person name="Whitehead M."/>
        </authorList>
    </citation>
    <scope>NUCLEOTIDE SEQUENCE [LARGE SCALE GENOMIC DNA]</scope>
</reference>
<feature type="region of interest" description="Disordered" evidence="1">
    <location>
        <begin position="1"/>
        <end position="81"/>
    </location>
</feature>
<proteinExistence type="predicted"/>
<dbReference type="Proteomes" id="UP001160148">
    <property type="component" value="Unassembled WGS sequence"/>
</dbReference>
<dbReference type="AlphaFoldDB" id="A0AAV0VQA3"/>
<evidence type="ECO:0000313" key="3">
    <source>
        <dbReference type="Proteomes" id="UP001160148"/>
    </source>
</evidence>
<protein>
    <submittedName>
        <fullName evidence="2">Uncharacterized protein</fullName>
    </submittedName>
</protein>
<feature type="compositionally biased region" description="Polar residues" evidence="1">
    <location>
        <begin position="56"/>
        <end position="68"/>
    </location>
</feature>
<sequence>MGGRRGVAKKNLTPPVTESKKIRNGAYSPPPVHVVTTLQQRAEPKSPDPTDCESLSGESYVSSVNSRPASHLSDTDPPLAGMSASSSTLILGKSNTINNDNTTPTVDPSVQSVSKTPLPPPIIINASLWRQAAPLIIQNQDISSIGFASKSSSDDKIYVKTSSTTQFCQIQKILIVNNIDFHTFFLAADRQLKVVIKGIPTDISAEELKS</sequence>
<comment type="caution">
    <text evidence="2">The sequence shown here is derived from an EMBL/GenBank/DDBJ whole genome shotgun (WGS) entry which is preliminary data.</text>
</comment>
<name>A0AAV0VQA3_9HEMI</name>